<evidence type="ECO:0000256" key="4">
    <source>
        <dbReference type="ARBA" id="ARBA00022692"/>
    </source>
</evidence>
<feature type="domain" description="NADH:quinone oxidoreductase/Mrp antiporter transmembrane" evidence="11">
    <location>
        <begin position="135"/>
        <end position="433"/>
    </location>
</feature>
<evidence type="ECO:0000256" key="2">
    <source>
        <dbReference type="ARBA" id="ARBA00009025"/>
    </source>
</evidence>
<feature type="transmembrane region" description="Helical" evidence="10">
    <location>
        <begin position="280"/>
        <end position="299"/>
    </location>
</feature>
<feature type="transmembrane region" description="Helical" evidence="10">
    <location>
        <begin position="344"/>
        <end position="366"/>
    </location>
</feature>
<evidence type="ECO:0000313" key="12">
    <source>
        <dbReference type="EMBL" id="ODN42893.1"/>
    </source>
</evidence>
<proteinExistence type="inferred from homology"/>
<keyword evidence="13" id="KW-1185">Reference proteome</keyword>
<evidence type="ECO:0000256" key="3">
    <source>
        <dbReference type="ARBA" id="ARBA00019906"/>
    </source>
</evidence>
<evidence type="ECO:0000256" key="8">
    <source>
        <dbReference type="ARBA" id="ARBA00032798"/>
    </source>
</evidence>
<evidence type="ECO:0000256" key="10">
    <source>
        <dbReference type="SAM" id="Phobius"/>
    </source>
</evidence>
<feature type="transmembrane region" description="Helical" evidence="10">
    <location>
        <begin position="249"/>
        <end position="268"/>
    </location>
</feature>
<feature type="transmembrane region" description="Helical" evidence="10">
    <location>
        <begin position="6"/>
        <end position="24"/>
    </location>
</feature>
<accession>A0ABX3A5H1</accession>
<reference evidence="12 13" key="1">
    <citation type="submission" date="2016-08" db="EMBL/GenBank/DDBJ databases">
        <title>Draft genome sequence of Candidatus Piscirickettsia litoralis, from seawater.</title>
        <authorList>
            <person name="Wan X."/>
            <person name="Lee A.J."/>
            <person name="Hou S."/>
            <person name="Donachie S.P."/>
        </authorList>
    </citation>
    <scope>NUCLEOTIDE SEQUENCE [LARGE SCALE GENOMIC DNA]</scope>
    <source>
        <strain evidence="12 13">Y2</strain>
    </source>
</reference>
<dbReference type="PANTHER" id="PTHR43507:SF1">
    <property type="entry name" value="NADH-UBIQUINONE OXIDOREDUCTASE CHAIN 4"/>
    <property type="match status" value="1"/>
</dbReference>
<feature type="transmembrane region" description="Helical" evidence="10">
    <location>
        <begin position="211"/>
        <end position="229"/>
    </location>
</feature>
<evidence type="ECO:0000256" key="7">
    <source>
        <dbReference type="ARBA" id="ARBA00031584"/>
    </source>
</evidence>
<name>A0ABX3A5H1_9GAMM</name>
<comment type="subcellular location">
    <subcellularLocation>
        <location evidence="1">Endomembrane system</location>
        <topology evidence="1">Multi-pass membrane protein</topology>
    </subcellularLocation>
    <subcellularLocation>
        <location evidence="9">Membrane</location>
        <topology evidence="9">Multi-pass membrane protein</topology>
    </subcellularLocation>
</comment>
<dbReference type="InterPro" id="IPR010227">
    <property type="entry name" value="NADH_Q_OxRdtase_chainM/4"/>
</dbReference>
<evidence type="ECO:0000256" key="5">
    <source>
        <dbReference type="ARBA" id="ARBA00022989"/>
    </source>
</evidence>
<organism evidence="12 13">
    <name type="scientific">Piscirickettsia litoralis</name>
    <dbReference type="NCBI Taxonomy" id="1891921"/>
    <lineage>
        <taxon>Bacteria</taxon>
        <taxon>Pseudomonadati</taxon>
        <taxon>Pseudomonadota</taxon>
        <taxon>Gammaproteobacteria</taxon>
        <taxon>Thiotrichales</taxon>
        <taxon>Piscirickettsiaceae</taxon>
        <taxon>Piscirickettsia</taxon>
    </lineage>
</organism>
<dbReference type="Proteomes" id="UP000094329">
    <property type="component" value="Unassembled WGS sequence"/>
</dbReference>
<protein>
    <recommendedName>
        <fullName evidence="3">NADH-quinone oxidoreductase subunit M</fullName>
    </recommendedName>
    <alternativeName>
        <fullName evidence="7">NADH dehydrogenase I subunit M</fullName>
    </alternativeName>
    <alternativeName>
        <fullName evidence="8">NDH-1 subunit M</fullName>
    </alternativeName>
</protein>
<feature type="transmembrane region" description="Helical" evidence="10">
    <location>
        <begin position="465"/>
        <end position="484"/>
    </location>
</feature>
<dbReference type="NCBIfam" id="NF004501">
    <property type="entry name" value="PRK05846.1-5"/>
    <property type="match status" value="1"/>
</dbReference>
<feature type="transmembrane region" description="Helical" evidence="10">
    <location>
        <begin position="139"/>
        <end position="159"/>
    </location>
</feature>
<dbReference type="NCBIfam" id="TIGR01972">
    <property type="entry name" value="NDH_I_M"/>
    <property type="match status" value="1"/>
</dbReference>
<feature type="transmembrane region" description="Helical" evidence="10">
    <location>
        <begin position="36"/>
        <end position="53"/>
    </location>
</feature>
<gene>
    <name evidence="12" type="ORF">BGC07_08090</name>
</gene>
<keyword evidence="6 10" id="KW-0472">Membrane</keyword>
<feature type="transmembrane region" description="Helical" evidence="10">
    <location>
        <begin position="171"/>
        <end position="191"/>
    </location>
</feature>
<keyword evidence="5 10" id="KW-1133">Transmembrane helix</keyword>
<dbReference type="Pfam" id="PF00361">
    <property type="entry name" value="Proton_antipo_M"/>
    <property type="match status" value="1"/>
</dbReference>
<feature type="transmembrane region" description="Helical" evidence="10">
    <location>
        <begin position="378"/>
        <end position="402"/>
    </location>
</feature>
<dbReference type="EMBL" id="MDTU01000001">
    <property type="protein sequence ID" value="ODN42893.1"/>
    <property type="molecule type" value="Genomic_DNA"/>
</dbReference>
<feature type="transmembrane region" description="Helical" evidence="10">
    <location>
        <begin position="115"/>
        <end position="133"/>
    </location>
</feature>
<feature type="transmembrane region" description="Helical" evidence="10">
    <location>
        <begin position="87"/>
        <end position="108"/>
    </location>
</feature>
<dbReference type="PANTHER" id="PTHR43507">
    <property type="entry name" value="NADH-UBIQUINONE OXIDOREDUCTASE CHAIN 4"/>
    <property type="match status" value="1"/>
</dbReference>
<sequence>MMSHMPLLSILIWLPIIGGLLVAFSERGEYSRVAKWVAVIISLILLGFCIPLYQDFDPLTYHMQFVESHLWFDFAGFKVRYGLGVDGVSLILILLTCFTNLIVILSAWNSVRYKVTHYMAIFLILTGITNGVFAATDSILFYVFFEAMLIPMFLGIGVWGAGRRSYAAIKFFLYTFLGSIFMLVAFVYLGYKAGGDFSIAGFTMLKIPANIQDLIFLAFLAGFAVKVPMWPVHTWLPDAHTEAPAGGSVVLAALMLKVGVYGFIRFSLPIVPGVHEAFDWLLIGLSLIAIVYVGFASLAQKDMKRLIAYSSVSHMGFSTLGIFMAFMIIGVTGDRADAVLGVQGAVFLMFSHAFVSGALFIGVGYMYDRMHTRMIKDFGGVTAVMPVFAAFYMLFAMANAGLPGTSGFVGEFLVILAAFKAHVWIAALASLTLVVGAAYTLWMYKRVFFGAIVNMKLKDLKDINGLELLIFILLAVPVVLFGVYPQAILHLTEVTVQHFVDVVMISLHKGSYQ</sequence>
<feature type="transmembrane region" description="Helical" evidence="10">
    <location>
        <begin position="306"/>
        <end position="332"/>
    </location>
</feature>
<dbReference type="PRINTS" id="PR01437">
    <property type="entry name" value="NUOXDRDTASE4"/>
</dbReference>
<keyword evidence="4 9" id="KW-0812">Transmembrane</keyword>
<comment type="similarity">
    <text evidence="2">Belongs to the complex I subunit 4 family.</text>
</comment>
<comment type="caution">
    <text evidence="12">The sequence shown here is derived from an EMBL/GenBank/DDBJ whole genome shotgun (WGS) entry which is preliminary data.</text>
</comment>
<dbReference type="InterPro" id="IPR001750">
    <property type="entry name" value="ND/Mrp_TM"/>
</dbReference>
<evidence type="ECO:0000256" key="6">
    <source>
        <dbReference type="ARBA" id="ARBA00023136"/>
    </source>
</evidence>
<evidence type="ECO:0000313" key="13">
    <source>
        <dbReference type="Proteomes" id="UP000094329"/>
    </source>
</evidence>
<evidence type="ECO:0000256" key="1">
    <source>
        <dbReference type="ARBA" id="ARBA00004127"/>
    </source>
</evidence>
<evidence type="ECO:0000256" key="9">
    <source>
        <dbReference type="RuleBase" id="RU000320"/>
    </source>
</evidence>
<feature type="transmembrane region" description="Helical" evidence="10">
    <location>
        <begin position="422"/>
        <end position="444"/>
    </location>
</feature>
<dbReference type="InterPro" id="IPR003918">
    <property type="entry name" value="NADH_UbQ_OxRdtase"/>
</dbReference>
<evidence type="ECO:0000259" key="11">
    <source>
        <dbReference type="Pfam" id="PF00361"/>
    </source>
</evidence>